<name>A0A3B6VBB7_BRAHW</name>
<dbReference type="STRING" id="565034.BHWA1_02051"/>
<gene>
    <name evidence="2" type="ordered locus">BHWA1_02051</name>
</gene>
<dbReference type="Proteomes" id="UP000001803">
    <property type="component" value="Chromosome"/>
</dbReference>
<dbReference type="Gene3D" id="1.20.1260.10">
    <property type="match status" value="2"/>
</dbReference>
<dbReference type="PANTHER" id="PTHR36933">
    <property type="entry name" value="SLL0788 PROTEIN"/>
    <property type="match status" value="1"/>
</dbReference>
<dbReference type="PROSITE" id="PS51257">
    <property type="entry name" value="PROKAR_LIPOPROTEIN"/>
    <property type="match status" value="1"/>
</dbReference>
<feature type="domain" description="DUF305" evidence="1">
    <location>
        <begin position="72"/>
        <end position="218"/>
    </location>
</feature>
<sequence length="223" mass="25076">MNKIKTIITIFIISVAALLIISCSEKNASASAEEANNMDHSAHTAHKAGSEIVDLMHQPMMEQPFQKTANIDADFLFNMIPHHKGAILSSQKLLETTKNEKLIELANNIIAEQDKEVLEFDELIKELNAKNTDYSDVDTEAIGNDMQLIMDNMMADMSSIEITGDNDIDFIRGMIPHHQAAIDVSKKILEYTKDEKIKEIANRIITAQEKEIEDMNNMINSMI</sequence>
<evidence type="ECO:0000313" key="3">
    <source>
        <dbReference type="Proteomes" id="UP000001803"/>
    </source>
</evidence>
<dbReference type="PANTHER" id="PTHR36933:SF1">
    <property type="entry name" value="SLL0788 PROTEIN"/>
    <property type="match status" value="1"/>
</dbReference>
<keyword evidence="3" id="KW-1185">Reference proteome</keyword>
<dbReference type="InterPro" id="IPR012347">
    <property type="entry name" value="Ferritin-like"/>
</dbReference>
<dbReference type="EMBL" id="CP001357">
    <property type="protein sequence ID" value="ACN84510.1"/>
    <property type="molecule type" value="Genomic_DNA"/>
</dbReference>
<organism evidence="2 3">
    <name type="scientific">Brachyspira hyodysenteriae (strain ATCC 49526 / WA1)</name>
    <dbReference type="NCBI Taxonomy" id="565034"/>
    <lineage>
        <taxon>Bacteria</taxon>
        <taxon>Pseudomonadati</taxon>
        <taxon>Spirochaetota</taxon>
        <taxon>Spirochaetia</taxon>
        <taxon>Brachyspirales</taxon>
        <taxon>Brachyspiraceae</taxon>
        <taxon>Brachyspira</taxon>
    </lineage>
</organism>
<dbReference type="InterPro" id="IPR005183">
    <property type="entry name" value="DUF305_CopM-like"/>
</dbReference>
<accession>A0A3B6VBB7</accession>
<dbReference type="AlphaFoldDB" id="A0A3B6VBB7"/>
<dbReference type="Pfam" id="PF03713">
    <property type="entry name" value="DUF305"/>
    <property type="match status" value="1"/>
</dbReference>
<reference evidence="2 3" key="1">
    <citation type="journal article" date="2009" name="PLoS ONE">
        <title>Genome sequence of the pathogenic intestinal spirochete Brachyspira hyodysenteriae reveals adaptations to its lifestyle in the porcine large intestine.</title>
        <authorList>
            <person name="Bellgard M.I."/>
            <person name="Wanchanthuek P."/>
            <person name="La T."/>
            <person name="Ryan K."/>
            <person name="Moolhuijzen P."/>
            <person name="Albertyn Z."/>
            <person name="Shaban B."/>
            <person name="Motro Y."/>
            <person name="Dunn D.S."/>
            <person name="Schibeci D."/>
            <person name="Hunter A."/>
            <person name="Barrero R."/>
            <person name="Phillips N.D."/>
            <person name="Hampson D.J."/>
        </authorList>
    </citation>
    <scope>NUCLEOTIDE SEQUENCE [LARGE SCALE GENOMIC DNA]</scope>
    <source>
        <strain evidence="3">ATCC 49526 / WA1</strain>
    </source>
</reference>
<protein>
    <recommendedName>
        <fullName evidence="1">DUF305 domain-containing protein</fullName>
    </recommendedName>
</protein>
<evidence type="ECO:0000313" key="2">
    <source>
        <dbReference type="EMBL" id="ACN84510.1"/>
    </source>
</evidence>
<dbReference type="RefSeq" id="WP_012671548.1">
    <property type="nucleotide sequence ID" value="NC_012225.1"/>
</dbReference>
<proteinExistence type="predicted"/>
<evidence type="ECO:0000259" key="1">
    <source>
        <dbReference type="Pfam" id="PF03713"/>
    </source>
</evidence>
<dbReference type="KEGG" id="bhy:BHWA1_02051"/>